<comment type="caution">
    <text evidence="2">The sequence shown here is derived from an EMBL/GenBank/DDBJ whole genome shotgun (WGS) entry which is preliminary data.</text>
</comment>
<evidence type="ECO:0000256" key="1">
    <source>
        <dbReference type="SAM" id="SignalP"/>
    </source>
</evidence>
<organism evidence="2 3">
    <name type="scientific">Ideonella oryzae</name>
    <dbReference type="NCBI Taxonomy" id="2937441"/>
    <lineage>
        <taxon>Bacteria</taxon>
        <taxon>Pseudomonadati</taxon>
        <taxon>Pseudomonadota</taxon>
        <taxon>Betaproteobacteria</taxon>
        <taxon>Burkholderiales</taxon>
        <taxon>Sphaerotilaceae</taxon>
        <taxon>Ideonella</taxon>
    </lineage>
</organism>
<sequence length="153" mass="16750">MIDTMKRHWLKFLGAALMGGCAQAQPAGRAVTTVTFNYTDRYLGDIAVDGAWTGGADAFGMGGGAEGLLAPSDPSRKAVLHVRWVVADIYDVASNTYSRRPDEPRTAEVPVAWPYPASPDYLVLHFYPDGHVEAELEADRPKRRIPPPPGYHR</sequence>
<accession>A0ABT1BRL6</accession>
<feature type="chain" id="PRO_5045484289" evidence="1">
    <location>
        <begin position="25"/>
        <end position="153"/>
    </location>
</feature>
<proteinExistence type="predicted"/>
<protein>
    <submittedName>
        <fullName evidence="2">DUF3304 domain-containing protein</fullName>
    </submittedName>
</protein>
<dbReference type="InterPro" id="IPR021733">
    <property type="entry name" value="DUF3304"/>
</dbReference>
<dbReference type="RefSeq" id="WP_252771811.1">
    <property type="nucleotide sequence ID" value="NZ_JAMXMC010000013.1"/>
</dbReference>
<dbReference type="Proteomes" id="UP001204851">
    <property type="component" value="Unassembled WGS sequence"/>
</dbReference>
<feature type="signal peptide" evidence="1">
    <location>
        <begin position="1"/>
        <end position="24"/>
    </location>
</feature>
<reference evidence="2 3" key="1">
    <citation type="submission" date="2022-06" db="EMBL/GenBank/DDBJ databases">
        <title>Ideonella sp. NS12-5 Genome sequencing and assembly.</title>
        <authorList>
            <person name="Jung Y."/>
        </authorList>
    </citation>
    <scope>NUCLEOTIDE SEQUENCE [LARGE SCALE GENOMIC DNA]</scope>
    <source>
        <strain evidence="2 3">NS12-5</strain>
    </source>
</reference>
<dbReference type="EMBL" id="JAMXMC010000013">
    <property type="protein sequence ID" value="MCO5978864.1"/>
    <property type="molecule type" value="Genomic_DNA"/>
</dbReference>
<keyword evidence="1" id="KW-0732">Signal</keyword>
<evidence type="ECO:0000313" key="2">
    <source>
        <dbReference type="EMBL" id="MCO5978864.1"/>
    </source>
</evidence>
<name>A0ABT1BRL6_9BURK</name>
<evidence type="ECO:0000313" key="3">
    <source>
        <dbReference type="Proteomes" id="UP001204851"/>
    </source>
</evidence>
<keyword evidence="3" id="KW-1185">Reference proteome</keyword>
<gene>
    <name evidence="2" type="ORF">M0L44_19370</name>
</gene>
<dbReference type="Pfam" id="PF11745">
    <property type="entry name" value="DUF3304"/>
    <property type="match status" value="1"/>
</dbReference>